<keyword evidence="3" id="KW-1185">Reference proteome</keyword>
<sequence length="136" mass="15515">METAVLSELSSSPTCLQSPWELVLEFSCIPATFELQAFWQVAFWAHLIVILFISLNIAQVKNDGWTLLPIPVSVFHHFVLDVSGFVITFGPYLDLYIKFFDTMNKYAKAYFARKHKKKPGHHGLQLQELATGNIEL</sequence>
<reference evidence="2" key="1">
    <citation type="submission" date="2022-11" db="EMBL/GenBank/DDBJ databases">
        <authorList>
            <person name="Hyden B.L."/>
            <person name="Feng K."/>
            <person name="Yates T."/>
            <person name="Jawdy S."/>
            <person name="Smart L.B."/>
            <person name="Muchero W."/>
        </authorList>
    </citation>
    <scope>NUCLEOTIDE SEQUENCE</scope>
    <source>
        <tissue evidence="2">Shoot tip</tissue>
    </source>
</reference>
<gene>
    <name evidence="2" type="ORF">OIU79_005028</name>
</gene>
<evidence type="ECO:0000313" key="3">
    <source>
        <dbReference type="Proteomes" id="UP001151532"/>
    </source>
</evidence>
<comment type="caution">
    <text evidence="2">The sequence shown here is derived from an EMBL/GenBank/DDBJ whole genome shotgun (WGS) entry which is preliminary data.</text>
</comment>
<proteinExistence type="predicted"/>
<evidence type="ECO:0000256" key="1">
    <source>
        <dbReference type="SAM" id="Phobius"/>
    </source>
</evidence>
<dbReference type="AlphaFoldDB" id="A0A9Q0UBR6"/>
<reference evidence="2" key="2">
    <citation type="journal article" date="2023" name="Int. J. Mol. Sci.">
        <title>De Novo Assembly and Annotation of 11 Diverse Shrub Willow (Salix) Genomes Reveals Novel Gene Organization in Sex-Linked Regions.</title>
        <authorList>
            <person name="Hyden B."/>
            <person name="Feng K."/>
            <person name="Yates T.B."/>
            <person name="Jawdy S."/>
            <person name="Cereghino C."/>
            <person name="Smart L.B."/>
            <person name="Muchero W."/>
        </authorList>
    </citation>
    <scope>NUCLEOTIDE SEQUENCE</scope>
    <source>
        <tissue evidence="2">Shoot tip</tissue>
    </source>
</reference>
<protein>
    <submittedName>
        <fullName evidence="2">Uncharacterized protein</fullName>
    </submittedName>
</protein>
<keyword evidence="1" id="KW-0812">Transmembrane</keyword>
<dbReference type="EMBL" id="JAPFFK010000013">
    <property type="protein sequence ID" value="KAJ6727008.1"/>
    <property type="molecule type" value="Genomic_DNA"/>
</dbReference>
<feature type="transmembrane region" description="Helical" evidence="1">
    <location>
        <begin position="78"/>
        <end position="97"/>
    </location>
</feature>
<keyword evidence="1" id="KW-0472">Membrane</keyword>
<dbReference type="Proteomes" id="UP001151532">
    <property type="component" value="Chromosome 8"/>
</dbReference>
<organism evidence="2 3">
    <name type="scientific">Salix purpurea</name>
    <name type="common">Purple osier willow</name>
    <dbReference type="NCBI Taxonomy" id="77065"/>
    <lineage>
        <taxon>Eukaryota</taxon>
        <taxon>Viridiplantae</taxon>
        <taxon>Streptophyta</taxon>
        <taxon>Embryophyta</taxon>
        <taxon>Tracheophyta</taxon>
        <taxon>Spermatophyta</taxon>
        <taxon>Magnoliopsida</taxon>
        <taxon>eudicotyledons</taxon>
        <taxon>Gunneridae</taxon>
        <taxon>Pentapetalae</taxon>
        <taxon>rosids</taxon>
        <taxon>fabids</taxon>
        <taxon>Malpighiales</taxon>
        <taxon>Salicaceae</taxon>
        <taxon>Saliceae</taxon>
        <taxon>Salix</taxon>
    </lineage>
</organism>
<feature type="transmembrane region" description="Helical" evidence="1">
    <location>
        <begin position="37"/>
        <end position="58"/>
    </location>
</feature>
<name>A0A9Q0UBR6_SALPP</name>
<evidence type="ECO:0000313" key="2">
    <source>
        <dbReference type="EMBL" id="KAJ6727008.1"/>
    </source>
</evidence>
<accession>A0A9Q0UBR6</accession>
<keyword evidence="1" id="KW-1133">Transmembrane helix</keyword>